<dbReference type="GO" id="GO:0005874">
    <property type="term" value="C:microtubule"/>
    <property type="evidence" value="ECO:0007669"/>
    <property type="project" value="UniProtKB-KW"/>
</dbReference>
<evidence type="ECO:0000256" key="6">
    <source>
        <dbReference type="ARBA" id="ARBA00023017"/>
    </source>
</evidence>
<dbReference type="PANTHER" id="PTHR22878">
    <property type="entry name" value="DYNEIN HEAVY CHAIN 6, AXONEMAL-LIKE-RELATED"/>
    <property type="match status" value="1"/>
</dbReference>
<dbReference type="Gene3D" id="1.20.140.100">
    <property type="entry name" value="Dynein heavy chain, N-terminal domain 2"/>
    <property type="match status" value="1"/>
</dbReference>
<evidence type="ECO:0000256" key="7">
    <source>
        <dbReference type="ARBA" id="ARBA00023054"/>
    </source>
</evidence>
<dbReference type="GO" id="GO:0030286">
    <property type="term" value="C:dynein complex"/>
    <property type="evidence" value="ECO:0007669"/>
    <property type="project" value="UniProtKB-KW"/>
</dbReference>
<dbReference type="FunFam" id="1.10.287.2620:FF:000002">
    <property type="entry name" value="Dynein heavy chain 2, axonemal"/>
    <property type="match status" value="1"/>
</dbReference>
<dbReference type="PANTHER" id="PTHR22878:SF73">
    <property type="entry name" value="DYNEIN AXONEMAL HEAVY CHAIN 1"/>
    <property type="match status" value="1"/>
</dbReference>
<evidence type="ECO:0000256" key="8">
    <source>
        <dbReference type="ARBA" id="ARBA00023069"/>
    </source>
</evidence>
<dbReference type="Gene3D" id="1.10.287.2620">
    <property type="match status" value="1"/>
</dbReference>
<keyword evidence="6" id="KW-0243">Dynein</keyword>
<evidence type="ECO:0000256" key="1">
    <source>
        <dbReference type="ARBA" id="ARBA00004430"/>
    </source>
</evidence>
<dbReference type="InterPro" id="IPR013602">
    <property type="entry name" value="Dynein_heavy_linker"/>
</dbReference>
<dbReference type="AlphaFoldDB" id="A0A8S2NUL0"/>
<sequence length="1137" mass="132372">ISTMPQENGYRSNQTSHIHGNLNQTDNGTDKFPSNPEVRERGYYSELATVNPDSSFEVPKQAPIAHDDVLRETFRVSNTARASVFDLQGIDIAQLLAISKQGEFTTEFKRSDVYLEKTIEPKVFMPFYTAPCALPRKVEIERRKRLYLSLDLPTLLQERDIDTNKLMPKYVPADKVVTLNIPNEDPAPFDSFLPLHYFDDTEFEIWTPQAWLSLGHDPLTGLSKPLPGIALLPNVSTSEIRDIKDTDLKFNWVNVSILDYDTEKQLWLVATDEREHSVFDMYRPAKRSRKPSDAIQRRQPSPEKLTTYDHIDHHASGTHGRYWIPRIQLYFLAEDPRVFADRVTKAYHDRKRTEAELRSALFIDCMPIDGIGKLDDERIKRMIELTKTSAISKTIKDEYVTPIVEEVNLDYARTMNSMIFEEVTQSDPISFAFVTLPIKQRRPVPHTACVDIPEYSFNEVFDQFKFISLLTSKPAIDALKLVRTECDYVINNLSLLQKTIPKHVKLDEFESMQFNQTSTTHMYLTDTWKNNLRQGIKTKFIDVGRGWYNINESDFHIYQVSKLKKFIERVKFMMQDTLRFLVQDSCQNYVRMITDACSPVLNMTEGFKWPANDLINTPYRPPKNPLFHLDITIDQVGPRYITSYENFANNILGAFDRAIVQTQAIPQIEKDIMENIFWGGEMLKLESVALQEKKVSEWRDVLQKAVQASLIPLKAYADAYEPYVALMNLNLNDTFRDIQRKLYEKANTAEDLSEHREWMKSVPEQLDDKKDDIHKVLDEFTMLDEFCYNLSNEDFAIKYNLLASPWRLRTMLDQIEEQHKEDEERFKKLQVQDTAALNDKMDQLTMSVASLSAHTSIERSHEVANECRKLNKILKECQEAAQTYNNRERLLGLPVTNYEKLAKLVKDFEPYRVLWSTASDWLRSHDSWMNDPIISVNAEDIEKNVTEMYKNMHKSIKIFSENEGIQQIAMTVKSQIEDFKPSIPLIQALRAPGMRNRHWEELSELVKMPVRPKKDLTFSKCLDMGLQKYIDMISKVAEKAGKEFSIEQQLDKMENEWKSVRFDVLPYKQTGTFIIKTSEEISQMLDDHIVATQSMSFSPFKKAFEERIAAWENKLKITQEVLDEWLACQRSWLVCIY</sequence>
<evidence type="ECO:0000256" key="2">
    <source>
        <dbReference type="ARBA" id="ARBA00022490"/>
    </source>
</evidence>
<feature type="region of interest" description="Disordered" evidence="12">
    <location>
        <begin position="1"/>
        <end position="36"/>
    </location>
</feature>
<dbReference type="GO" id="GO:0007018">
    <property type="term" value="P:microtubule-based movement"/>
    <property type="evidence" value="ECO:0007669"/>
    <property type="project" value="InterPro"/>
</dbReference>
<keyword evidence="4" id="KW-0547">Nucleotide-binding</keyword>
<dbReference type="GO" id="GO:0005524">
    <property type="term" value="F:ATP binding"/>
    <property type="evidence" value="ECO:0007669"/>
    <property type="project" value="UniProtKB-KW"/>
</dbReference>
<dbReference type="GO" id="GO:0045505">
    <property type="term" value="F:dynein intermediate chain binding"/>
    <property type="evidence" value="ECO:0007669"/>
    <property type="project" value="InterPro"/>
</dbReference>
<evidence type="ECO:0000256" key="5">
    <source>
        <dbReference type="ARBA" id="ARBA00022840"/>
    </source>
</evidence>
<evidence type="ECO:0000256" key="10">
    <source>
        <dbReference type="ARBA" id="ARBA00023212"/>
    </source>
</evidence>
<keyword evidence="11" id="KW-0966">Cell projection</keyword>
<gene>
    <name evidence="14" type="ORF">SMN809_LOCUS12979</name>
</gene>
<protein>
    <recommendedName>
        <fullName evidence="13">Dynein heavy chain linker domain-containing protein</fullName>
    </recommendedName>
</protein>
<dbReference type="EMBL" id="CAJOBI010005042">
    <property type="protein sequence ID" value="CAF4020321.1"/>
    <property type="molecule type" value="Genomic_DNA"/>
</dbReference>
<accession>A0A8S2NUL0</accession>
<name>A0A8S2NUL0_9BILA</name>
<dbReference type="InterPro" id="IPR026983">
    <property type="entry name" value="DHC"/>
</dbReference>
<feature type="compositionally biased region" description="Polar residues" evidence="12">
    <location>
        <begin position="1"/>
        <end position="27"/>
    </location>
</feature>
<keyword evidence="3" id="KW-0493">Microtubule</keyword>
<evidence type="ECO:0000256" key="3">
    <source>
        <dbReference type="ARBA" id="ARBA00022701"/>
    </source>
</evidence>
<feature type="domain" description="Dynein heavy chain linker" evidence="13">
    <location>
        <begin position="901"/>
        <end position="1133"/>
    </location>
</feature>
<keyword evidence="9" id="KW-0505">Motor protein</keyword>
<keyword evidence="2" id="KW-0963">Cytoplasm</keyword>
<evidence type="ECO:0000256" key="11">
    <source>
        <dbReference type="ARBA" id="ARBA00023273"/>
    </source>
</evidence>
<dbReference type="GO" id="GO:0051959">
    <property type="term" value="F:dynein light intermediate chain binding"/>
    <property type="evidence" value="ECO:0007669"/>
    <property type="project" value="InterPro"/>
</dbReference>
<evidence type="ECO:0000256" key="9">
    <source>
        <dbReference type="ARBA" id="ARBA00023175"/>
    </source>
</evidence>
<feature type="non-terminal residue" evidence="14">
    <location>
        <position position="1"/>
    </location>
</feature>
<keyword evidence="10" id="KW-0206">Cytoskeleton</keyword>
<keyword evidence="5" id="KW-0067">ATP-binding</keyword>
<comment type="caution">
    <text evidence="14">The sequence shown here is derived from an EMBL/GenBank/DDBJ whole genome shotgun (WGS) entry which is preliminary data.</text>
</comment>
<evidence type="ECO:0000256" key="12">
    <source>
        <dbReference type="SAM" id="MobiDB-lite"/>
    </source>
</evidence>
<comment type="subcellular location">
    <subcellularLocation>
        <location evidence="1">Cytoplasm</location>
        <location evidence="1">Cytoskeleton</location>
        <location evidence="1">Cilium axoneme</location>
    </subcellularLocation>
</comment>
<proteinExistence type="predicted"/>
<dbReference type="InterPro" id="IPR042222">
    <property type="entry name" value="Dynein_2_N"/>
</dbReference>
<keyword evidence="8" id="KW-0969">Cilium</keyword>
<dbReference type="Pfam" id="PF08393">
    <property type="entry name" value="DHC_N2"/>
    <property type="match status" value="1"/>
</dbReference>
<organism evidence="14 15">
    <name type="scientific">Rotaria magnacalcarata</name>
    <dbReference type="NCBI Taxonomy" id="392030"/>
    <lineage>
        <taxon>Eukaryota</taxon>
        <taxon>Metazoa</taxon>
        <taxon>Spiralia</taxon>
        <taxon>Gnathifera</taxon>
        <taxon>Rotifera</taxon>
        <taxon>Eurotatoria</taxon>
        <taxon>Bdelloidea</taxon>
        <taxon>Philodinida</taxon>
        <taxon>Philodinidae</taxon>
        <taxon>Rotaria</taxon>
    </lineage>
</organism>
<reference evidence="14" key="1">
    <citation type="submission" date="2021-02" db="EMBL/GenBank/DDBJ databases">
        <authorList>
            <person name="Nowell W R."/>
        </authorList>
    </citation>
    <scope>NUCLEOTIDE SEQUENCE</scope>
</reference>
<evidence type="ECO:0000313" key="15">
    <source>
        <dbReference type="Proteomes" id="UP000676336"/>
    </source>
</evidence>
<evidence type="ECO:0000313" key="14">
    <source>
        <dbReference type="EMBL" id="CAF4020321.1"/>
    </source>
</evidence>
<evidence type="ECO:0000259" key="13">
    <source>
        <dbReference type="Pfam" id="PF08393"/>
    </source>
</evidence>
<dbReference type="Proteomes" id="UP000676336">
    <property type="component" value="Unassembled WGS sequence"/>
</dbReference>
<evidence type="ECO:0000256" key="4">
    <source>
        <dbReference type="ARBA" id="ARBA00022741"/>
    </source>
</evidence>
<dbReference type="GO" id="GO:0005930">
    <property type="term" value="C:axoneme"/>
    <property type="evidence" value="ECO:0007669"/>
    <property type="project" value="UniProtKB-SubCell"/>
</dbReference>
<keyword evidence="7" id="KW-0175">Coiled coil</keyword>
<feature type="region of interest" description="Disordered" evidence="12">
    <location>
        <begin position="285"/>
        <end position="304"/>
    </location>
</feature>